<feature type="region of interest" description="Disordered" evidence="4">
    <location>
        <begin position="106"/>
        <end position="142"/>
    </location>
</feature>
<dbReference type="GO" id="GO:0061630">
    <property type="term" value="F:ubiquitin protein ligase activity"/>
    <property type="evidence" value="ECO:0007669"/>
    <property type="project" value="TreeGrafter"/>
</dbReference>
<feature type="compositionally biased region" description="Basic and acidic residues" evidence="4">
    <location>
        <begin position="35"/>
        <end position="49"/>
    </location>
</feature>
<accession>A0AAF0IF43</accession>
<sequence length="414" mass="46607">MQSVRSNQAQSDSQAVSPRASVFTIENNGCNNVDFDTHLAPGREIESRPRVGQLEPPPRSPPDRAHGTNSPTQTSPNHDEPLSLWEEPPIHSDSRRSGIYRAFQQNSESREALASAPWNERSSSHTSSRSHSQTNHGQLVEENDLRLLVENEVWGDKGQSLPADDGMRILRQRIHGIRESHTSKTEKARQIHAIMTENYRSLLKVSEPAQSGLQRGAIQSHERPLTPLSSRSKRSSDQFTLTPESLSSAWSTSGSPYYLSLNDLTPTYVPRLATSSQSYGDDDLVLSSQTAEGTDLLDGEVQQELGCQHYKRNVKLQCYTCKRWHTCRFCHDDVEDHTLNRHKTENMLCMVCQTPQQASHWCKSCGTQAACYYCGLCKLWDNDPSKSIYHCHDCGICRRGQGLGKDFFHCKVLK</sequence>
<dbReference type="InterPro" id="IPR037274">
    <property type="entry name" value="Znf_CHY_sf"/>
</dbReference>
<dbReference type="GO" id="GO:0016567">
    <property type="term" value="P:protein ubiquitination"/>
    <property type="evidence" value="ECO:0007669"/>
    <property type="project" value="TreeGrafter"/>
</dbReference>
<evidence type="ECO:0000259" key="5">
    <source>
        <dbReference type="Pfam" id="PF05495"/>
    </source>
</evidence>
<keyword evidence="3" id="KW-0862">Zinc</keyword>
<reference evidence="6" key="1">
    <citation type="submission" date="2023-03" db="EMBL/GenBank/DDBJ databases">
        <title>Emydomyces testavorans Genome Sequence.</title>
        <authorList>
            <person name="Hoyer L."/>
        </authorList>
    </citation>
    <scope>NUCLEOTIDE SEQUENCE</scope>
    <source>
        <strain evidence="6">16-2883</strain>
    </source>
</reference>
<evidence type="ECO:0000313" key="6">
    <source>
        <dbReference type="EMBL" id="WEW55645.1"/>
    </source>
</evidence>
<feature type="region of interest" description="Disordered" evidence="4">
    <location>
        <begin position="27"/>
        <end position="93"/>
    </location>
</feature>
<proteinExistence type="predicted"/>
<evidence type="ECO:0000256" key="3">
    <source>
        <dbReference type="ARBA" id="ARBA00022833"/>
    </source>
</evidence>
<evidence type="ECO:0000256" key="1">
    <source>
        <dbReference type="ARBA" id="ARBA00022723"/>
    </source>
</evidence>
<dbReference type="PANTHER" id="PTHR21319:SF0">
    <property type="entry name" value="AND RING FINGER DOMAIN PROTEIN, PUTATIVE (AFU_ORTHOLOGUE AFUA_1G08900)-RELATED"/>
    <property type="match status" value="1"/>
</dbReference>
<keyword evidence="2" id="KW-0863">Zinc-finger</keyword>
<dbReference type="PANTHER" id="PTHR21319">
    <property type="entry name" value="RING FINGER AND CHY ZINC FINGER DOMAIN-CONTAINING PROTEIN 1"/>
    <property type="match status" value="1"/>
</dbReference>
<protein>
    <recommendedName>
        <fullName evidence="5">CHY-type domain-containing protein</fullName>
    </recommendedName>
</protein>
<feature type="region of interest" description="Disordered" evidence="4">
    <location>
        <begin position="210"/>
        <end position="238"/>
    </location>
</feature>
<dbReference type="InterPro" id="IPR037275">
    <property type="entry name" value="Znf_CTCHY_sf"/>
</dbReference>
<dbReference type="Proteomes" id="UP001219355">
    <property type="component" value="Chromosome 1"/>
</dbReference>
<dbReference type="SUPFAM" id="SSF161219">
    <property type="entry name" value="CHY zinc finger-like"/>
    <property type="match status" value="1"/>
</dbReference>
<keyword evidence="1" id="KW-0479">Metal-binding</keyword>
<dbReference type="GO" id="GO:0008270">
    <property type="term" value="F:zinc ion binding"/>
    <property type="evidence" value="ECO:0007669"/>
    <property type="project" value="UniProtKB-KW"/>
</dbReference>
<evidence type="ECO:0000256" key="4">
    <source>
        <dbReference type="SAM" id="MobiDB-lite"/>
    </source>
</evidence>
<dbReference type="AlphaFoldDB" id="A0AAF0IF43"/>
<dbReference type="GO" id="GO:0005634">
    <property type="term" value="C:nucleus"/>
    <property type="evidence" value="ECO:0007669"/>
    <property type="project" value="TreeGrafter"/>
</dbReference>
<dbReference type="InterPro" id="IPR008913">
    <property type="entry name" value="Znf_CHY"/>
</dbReference>
<feature type="domain" description="CHY-type" evidence="5">
    <location>
        <begin position="307"/>
        <end position="372"/>
    </location>
</feature>
<evidence type="ECO:0000313" key="7">
    <source>
        <dbReference type="Proteomes" id="UP001219355"/>
    </source>
</evidence>
<keyword evidence="7" id="KW-1185">Reference proteome</keyword>
<feature type="compositionally biased region" description="Polar residues" evidence="4">
    <location>
        <begin position="67"/>
        <end position="76"/>
    </location>
</feature>
<dbReference type="SUPFAM" id="SSF161245">
    <property type="entry name" value="Zinc hairpin stack"/>
    <property type="match status" value="1"/>
</dbReference>
<dbReference type="Pfam" id="PF05495">
    <property type="entry name" value="zf-CHY"/>
    <property type="match status" value="1"/>
</dbReference>
<name>A0AAF0IF43_9EURO</name>
<gene>
    <name evidence="6" type="ORF">PRK78_001077</name>
</gene>
<dbReference type="GO" id="GO:0006511">
    <property type="term" value="P:ubiquitin-dependent protein catabolic process"/>
    <property type="evidence" value="ECO:0007669"/>
    <property type="project" value="TreeGrafter"/>
</dbReference>
<organism evidence="6 7">
    <name type="scientific">Emydomyces testavorans</name>
    <dbReference type="NCBI Taxonomy" id="2070801"/>
    <lineage>
        <taxon>Eukaryota</taxon>
        <taxon>Fungi</taxon>
        <taxon>Dikarya</taxon>
        <taxon>Ascomycota</taxon>
        <taxon>Pezizomycotina</taxon>
        <taxon>Eurotiomycetes</taxon>
        <taxon>Eurotiomycetidae</taxon>
        <taxon>Onygenales</taxon>
        <taxon>Nannizziopsiaceae</taxon>
        <taxon>Emydomyces</taxon>
    </lineage>
</organism>
<dbReference type="EMBL" id="CP120627">
    <property type="protein sequence ID" value="WEW55645.1"/>
    <property type="molecule type" value="Genomic_DNA"/>
</dbReference>
<evidence type="ECO:0000256" key="2">
    <source>
        <dbReference type="ARBA" id="ARBA00022771"/>
    </source>
</evidence>
<feature type="compositionally biased region" description="Polar residues" evidence="4">
    <location>
        <begin position="1"/>
        <end position="16"/>
    </location>
</feature>
<feature type="region of interest" description="Disordered" evidence="4">
    <location>
        <begin position="1"/>
        <end position="20"/>
    </location>
</feature>